<accession>A0A368W3C0</accession>
<proteinExistence type="inferred from homology"/>
<evidence type="ECO:0000313" key="9">
    <source>
        <dbReference type="Proteomes" id="UP000252415"/>
    </source>
</evidence>
<evidence type="ECO:0000259" key="7">
    <source>
        <dbReference type="Pfam" id="PF07282"/>
    </source>
</evidence>
<dbReference type="GO" id="GO:0006310">
    <property type="term" value="P:DNA recombination"/>
    <property type="evidence" value="ECO:0007669"/>
    <property type="project" value="UniProtKB-KW"/>
</dbReference>
<comment type="caution">
    <text evidence="8">The sequence shown here is derived from an EMBL/GenBank/DDBJ whole genome shotgun (WGS) entry which is preliminary data.</text>
</comment>
<dbReference type="InterPro" id="IPR001959">
    <property type="entry name" value="Transposase"/>
</dbReference>
<keyword evidence="5" id="KW-0233">DNA recombination</keyword>
<sequence length="363" mass="41324">MQTVTVQIRIFPSHPALLREHGEAYILAVNQLTLQAERAGSFPKLTSKDIEAKLPSAVRNQVIRDARSIHKKTNKQGKRPILRRRAYYVNNQNYSIDGNIVAFPIMMDGKVQRLRVASRMTERENNILASGKLGLLKAVEKSGKWYIQISVEIQTGKTNGDATMGIDLGLKVPAVVVTSSGKTKFVGNGRQNKYIRRKYKARRRRMGKLKKLSAIRKQENKEHRYMKDQNHKISRKIVNMAIEEQVLVIKIERLTNIRQTTRTSRKNAKNLHNWSFYQLQMFIAYKAALAGIRVVEVNPAYTSQTCPLCGKRNKAIDRTYRCSCGFHAHRDRVGAINIKRQPIGRKSKQSFDVPLADGNSLSA</sequence>
<comment type="similarity">
    <text evidence="1">In the C-terminal section; belongs to the transposase 35 family.</text>
</comment>
<dbReference type="InterPro" id="IPR010095">
    <property type="entry name" value="Cas12f1-like_TNB"/>
</dbReference>
<feature type="domain" description="Probable transposase IS891/IS1136/IS1341" evidence="6">
    <location>
        <begin position="149"/>
        <end position="257"/>
    </location>
</feature>
<keyword evidence="9" id="KW-1185">Reference proteome</keyword>
<dbReference type="GO" id="GO:0003677">
    <property type="term" value="F:DNA binding"/>
    <property type="evidence" value="ECO:0007669"/>
    <property type="project" value="UniProtKB-KW"/>
</dbReference>
<evidence type="ECO:0000259" key="6">
    <source>
        <dbReference type="Pfam" id="PF01385"/>
    </source>
</evidence>
<gene>
    <name evidence="8" type="ORF">DFP97_106285</name>
</gene>
<comment type="similarity">
    <text evidence="2">In the N-terminal section; belongs to the transposase 2 family.</text>
</comment>
<dbReference type="RefSeq" id="WP_245976127.1">
    <property type="nucleotide sequence ID" value="NZ_QPJD01000006.1"/>
</dbReference>
<keyword evidence="4" id="KW-0238">DNA-binding</keyword>
<feature type="domain" description="Cas12f1-like TNB" evidence="7">
    <location>
        <begin position="276"/>
        <end position="338"/>
    </location>
</feature>
<dbReference type="NCBIfam" id="NF040570">
    <property type="entry name" value="guided_TnpB"/>
    <property type="match status" value="1"/>
</dbReference>
<evidence type="ECO:0000256" key="5">
    <source>
        <dbReference type="ARBA" id="ARBA00023172"/>
    </source>
</evidence>
<dbReference type="Proteomes" id="UP000252415">
    <property type="component" value="Unassembled WGS sequence"/>
</dbReference>
<evidence type="ECO:0000256" key="4">
    <source>
        <dbReference type="ARBA" id="ARBA00023125"/>
    </source>
</evidence>
<dbReference type="AlphaFoldDB" id="A0A368W3C0"/>
<name>A0A368W3C0_9BACL</name>
<evidence type="ECO:0000256" key="3">
    <source>
        <dbReference type="ARBA" id="ARBA00022578"/>
    </source>
</evidence>
<evidence type="ECO:0000256" key="1">
    <source>
        <dbReference type="ARBA" id="ARBA00008761"/>
    </source>
</evidence>
<dbReference type="GO" id="GO:0032196">
    <property type="term" value="P:transposition"/>
    <property type="evidence" value="ECO:0007669"/>
    <property type="project" value="UniProtKB-KW"/>
</dbReference>
<dbReference type="Pfam" id="PF07282">
    <property type="entry name" value="Cas12f1-like_TNB"/>
    <property type="match status" value="1"/>
</dbReference>
<dbReference type="PANTHER" id="PTHR30405:SF11">
    <property type="entry name" value="RNA-GUIDED DNA ENDONUCLEASE RV2885C-RELATED"/>
    <property type="match status" value="1"/>
</dbReference>
<dbReference type="PANTHER" id="PTHR30405">
    <property type="entry name" value="TRANSPOSASE"/>
    <property type="match status" value="1"/>
</dbReference>
<dbReference type="EMBL" id="QPJD01000006">
    <property type="protein sequence ID" value="RCW48583.1"/>
    <property type="molecule type" value="Genomic_DNA"/>
</dbReference>
<organism evidence="8 9">
    <name type="scientific">Paenibacillus prosopidis</name>
    <dbReference type="NCBI Taxonomy" id="630520"/>
    <lineage>
        <taxon>Bacteria</taxon>
        <taxon>Bacillati</taxon>
        <taxon>Bacillota</taxon>
        <taxon>Bacilli</taxon>
        <taxon>Bacillales</taxon>
        <taxon>Paenibacillaceae</taxon>
        <taxon>Paenibacillus</taxon>
    </lineage>
</organism>
<keyword evidence="3" id="KW-0815">Transposition</keyword>
<protein>
    <submittedName>
        <fullName evidence="8">IS605 OrfB family transposase</fullName>
    </submittedName>
</protein>
<evidence type="ECO:0000256" key="2">
    <source>
        <dbReference type="ARBA" id="ARBA00011044"/>
    </source>
</evidence>
<dbReference type="Pfam" id="PF01385">
    <property type="entry name" value="OrfB_IS605"/>
    <property type="match status" value="1"/>
</dbReference>
<evidence type="ECO:0000313" key="8">
    <source>
        <dbReference type="EMBL" id="RCW48583.1"/>
    </source>
</evidence>
<dbReference type="InterPro" id="IPR051399">
    <property type="entry name" value="RNA-guided_DNA_endo/Transpos"/>
</dbReference>
<reference evidence="8 9" key="1">
    <citation type="submission" date="2018-07" db="EMBL/GenBank/DDBJ databases">
        <title>Genomic Encyclopedia of Type Strains, Phase III (KMG-III): the genomes of soil and plant-associated and newly described type strains.</title>
        <authorList>
            <person name="Whitman W."/>
        </authorList>
    </citation>
    <scope>NUCLEOTIDE SEQUENCE [LARGE SCALE GENOMIC DNA]</scope>
    <source>
        <strain evidence="8 9">CECT 7506</strain>
    </source>
</reference>
<dbReference type="NCBIfam" id="TIGR01766">
    <property type="entry name" value="IS200/IS605 family accessory protein TnpB-like domain"/>
    <property type="match status" value="1"/>
</dbReference>